<feature type="transmembrane region" description="Helical" evidence="1">
    <location>
        <begin position="81"/>
        <end position="102"/>
    </location>
</feature>
<organism evidence="2 3">
    <name type="scientific">Actinoplanes hulinensis</name>
    <dbReference type="NCBI Taxonomy" id="1144547"/>
    <lineage>
        <taxon>Bacteria</taxon>
        <taxon>Bacillati</taxon>
        <taxon>Actinomycetota</taxon>
        <taxon>Actinomycetes</taxon>
        <taxon>Micromonosporales</taxon>
        <taxon>Micromonosporaceae</taxon>
        <taxon>Actinoplanes</taxon>
    </lineage>
</organism>
<keyword evidence="1" id="KW-0472">Membrane</keyword>
<evidence type="ECO:0000313" key="2">
    <source>
        <dbReference type="EMBL" id="MBW6433085.1"/>
    </source>
</evidence>
<dbReference type="RefSeq" id="WP_220142636.1">
    <property type="nucleotide sequence ID" value="NZ_JAHXZI010000002.1"/>
</dbReference>
<dbReference type="Proteomes" id="UP001519863">
    <property type="component" value="Unassembled WGS sequence"/>
</dbReference>
<keyword evidence="1" id="KW-0812">Transmembrane</keyword>
<accession>A0ABS7AWJ8</accession>
<keyword evidence="3" id="KW-1185">Reference proteome</keyword>
<sequence length="417" mass="45084">MEQVAQLCNPASVNERNPDSIAKDLDRHSTVRGSLLRQVIGSIFLALLVAGASSVSLWLLLGRPELPETGTALSVADLYSGLRISLAVVAGAGGVVALVVAYRRQRFNEAQHVVSTRANAREETKLYGERFKVASEQLGSPEAAVRLGGVYAMFSLASDWQRGRQMCVDVLCGYLRMPFEIPASDNELAYSEIYSKGPRRKSSTDSTSPLSGEVKLTTRQEFQVRLAIQRTLAAHLRDSNTENEREEVLDFWPGIRIDLFGATLCNFDFAGCEAAVLDLRRATFLGDAKLNGMTVANETRVDSAEFFGGAIFSRSNFGDNASFCGAKFRRDASWAGAKFAVDGEFNGAFFGGAALFAKAKFGGGAWYPNAQFAGIANFSSSVAEDGHRLKDAQVDNPGLPHSWPSGFRVVNGKLAPV</sequence>
<keyword evidence="1" id="KW-1133">Transmembrane helix</keyword>
<name>A0ABS7AWJ8_9ACTN</name>
<dbReference type="Gene3D" id="2.160.20.80">
    <property type="entry name" value="E3 ubiquitin-protein ligase SopA"/>
    <property type="match status" value="1"/>
</dbReference>
<comment type="caution">
    <text evidence="2">The sequence shown here is derived from an EMBL/GenBank/DDBJ whole genome shotgun (WGS) entry which is preliminary data.</text>
</comment>
<dbReference type="EMBL" id="JAHXZI010000002">
    <property type="protein sequence ID" value="MBW6433085.1"/>
    <property type="molecule type" value="Genomic_DNA"/>
</dbReference>
<feature type="transmembrane region" description="Helical" evidence="1">
    <location>
        <begin position="39"/>
        <end position="61"/>
    </location>
</feature>
<evidence type="ECO:0000256" key="1">
    <source>
        <dbReference type="SAM" id="Phobius"/>
    </source>
</evidence>
<evidence type="ECO:0000313" key="3">
    <source>
        <dbReference type="Proteomes" id="UP001519863"/>
    </source>
</evidence>
<gene>
    <name evidence="2" type="ORF">KZ829_04920</name>
</gene>
<protein>
    <recommendedName>
        <fullName evidence="4">Pentapeptide repeat-containing protein</fullName>
    </recommendedName>
</protein>
<evidence type="ECO:0008006" key="4">
    <source>
        <dbReference type="Google" id="ProtNLM"/>
    </source>
</evidence>
<proteinExistence type="predicted"/>
<reference evidence="2 3" key="1">
    <citation type="journal article" date="2013" name="Antonie Van Leeuwenhoek">
        <title>Actinoplanes hulinensis sp. nov., a novel actinomycete isolated from soybean root (Glycine max (L.) Merr).</title>
        <authorList>
            <person name="Shen Y."/>
            <person name="Liu C."/>
            <person name="Wang X."/>
            <person name="Zhao J."/>
            <person name="Jia F."/>
            <person name="Zhang Y."/>
            <person name="Wang L."/>
            <person name="Yang D."/>
            <person name="Xiang W."/>
        </authorList>
    </citation>
    <scope>NUCLEOTIDE SEQUENCE [LARGE SCALE GENOMIC DNA]</scope>
    <source>
        <strain evidence="2 3">NEAU-M9</strain>
    </source>
</reference>